<dbReference type="EMBL" id="MCXM01000016">
    <property type="protein sequence ID" value="PMK46307.1"/>
    <property type="molecule type" value="Genomic_DNA"/>
</dbReference>
<keyword evidence="1" id="KW-0472">Membrane</keyword>
<organism evidence="2">
    <name type="scientific">Vibrio lentus</name>
    <dbReference type="NCBI Taxonomy" id="136468"/>
    <lineage>
        <taxon>Bacteria</taxon>
        <taxon>Pseudomonadati</taxon>
        <taxon>Pseudomonadota</taxon>
        <taxon>Gammaproteobacteria</taxon>
        <taxon>Vibrionales</taxon>
        <taxon>Vibrionaceae</taxon>
        <taxon>Vibrio</taxon>
    </lineage>
</organism>
<feature type="transmembrane region" description="Helical" evidence="1">
    <location>
        <begin position="76"/>
        <end position="95"/>
    </location>
</feature>
<evidence type="ECO:0000313" key="2">
    <source>
        <dbReference type="EMBL" id="PMK46307.1"/>
    </source>
</evidence>
<evidence type="ECO:0000256" key="1">
    <source>
        <dbReference type="SAM" id="Phobius"/>
    </source>
</evidence>
<gene>
    <name evidence="2" type="ORF">BCT99_20200</name>
</gene>
<feature type="transmembrane region" description="Helical" evidence="1">
    <location>
        <begin position="255"/>
        <end position="288"/>
    </location>
</feature>
<feature type="transmembrane region" description="Helical" evidence="1">
    <location>
        <begin position="300"/>
        <end position="321"/>
    </location>
</feature>
<sequence length="329" mass="38361">MKISLRLVYLLVMLPLVVLFSYYASITTNGPDYHNYLLMIERVALKDNLIDMLLAAKDYSFGFFVYLVNPQEYTKYFLVFFYIILISTVVKFSIIPKNPVNATVFVLFYIFLLAPGLDFAAIRSLLGISFFVWYIRFGEQKKLTGKISKIAILLFSFSSHKSLFIPFLFSTKIFTKTLRLFGYFGFACVFMVSVPIVVIITMKMFPEYRDYYFGPATSTLSILYNSFYVLSSLLLVFFSRYFIFDDIGKRLLTVSYGLVLFGFFSFPSTILSGRILEFFAFIQLVLLFNVRIDIENYKKFVPLVWFLSLLFLSIPLVRRAFLLDLWAVY</sequence>
<reference evidence="2" key="2">
    <citation type="submission" date="2016-07" db="EMBL/GenBank/DDBJ databases">
        <authorList>
            <person name="Kauffman K."/>
            <person name="Arevalo P."/>
            <person name="Polz M.F."/>
        </authorList>
    </citation>
    <scope>NUCLEOTIDE SEQUENCE</scope>
    <source>
        <strain evidence="2">10N.261.52.F7</strain>
    </source>
</reference>
<accession>A0AB36XLI0</accession>
<dbReference type="AlphaFoldDB" id="A0AB36XLI0"/>
<feature type="transmembrane region" description="Helical" evidence="1">
    <location>
        <begin position="49"/>
        <end position="69"/>
    </location>
</feature>
<feature type="transmembrane region" description="Helical" evidence="1">
    <location>
        <begin position="181"/>
        <end position="201"/>
    </location>
</feature>
<name>A0AB36XLI0_9VIBR</name>
<reference evidence="2" key="3">
    <citation type="journal article" date="2018" name="Nature">
        <title>A major lineage of non-tailed dsDNA viruses as unrecognized killers of marine bacteria.</title>
        <authorList>
            <person name="Kauffman K.M."/>
            <person name="Hussain F.A."/>
            <person name="Yang J."/>
            <person name="Arevalo P."/>
            <person name="Brown J.M."/>
            <person name="Chang W.K."/>
            <person name="VanInsberghe D."/>
            <person name="Elsherbini J."/>
            <person name="Sharma R.S."/>
            <person name="Cutler M.B."/>
            <person name="Kelly L."/>
            <person name="Polz M.F."/>
        </authorList>
    </citation>
    <scope>NUCLEOTIDE SEQUENCE</scope>
    <source>
        <strain evidence="2">10N.261.52.F7</strain>
    </source>
</reference>
<proteinExistence type="predicted"/>
<feature type="transmembrane region" description="Helical" evidence="1">
    <location>
        <begin position="107"/>
        <end position="135"/>
    </location>
</feature>
<dbReference type="RefSeq" id="WP_102279089.1">
    <property type="nucleotide sequence ID" value="NZ_JAJGZN020000005.1"/>
</dbReference>
<evidence type="ECO:0008006" key="3">
    <source>
        <dbReference type="Google" id="ProtNLM"/>
    </source>
</evidence>
<comment type="caution">
    <text evidence="2">The sequence shown here is derived from an EMBL/GenBank/DDBJ whole genome shotgun (WGS) entry which is preliminary data.</text>
</comment>
<protein>
    <recommendedName>
        <fullName evidence="3">EpsG family protein</fullName>
    </recommendedName>
</protein>
<feature type="transmembrane region" description="Helical" evidence="1">
    <location>
        <begin position="222"/>
        <end position="243"/>
    </location>
</feature>
<keyword evidence="1" id="KW-0812">Transmembrane</keyword>
<reference key="1">
    <citation type="submission" date="2016-07" db="EMBL/GenBank/DDBJ databases">
        <title>Nontailed viruses are major unrecognized killers of bacteria in the ocean.</title>
        <authorList>
            <person name="Kauffman K."/>
            <person name="Hussain F."/>
            <person name="Yang J."/>
            <person name="Arevalo P."/>
            <person name="Brown J."/>
            <person name="Cutler M."/>
            <person name="Kelly L."/>
            <person name="Polz M.F."/>
        </authorList>
    </citation>
    <scope>NUCLEOTIDE SEQUENCE [LARGE SCALE GENOMIC DNA]</scope>
    <source>
        <strain>10N.261.52.F7</strain>
    </source>
</reference>
<keyword evidence="1" id="KW-1133">Transmembrane helix</keyword>
<feature type="transmembrane region" description="Helical" evidence="1">
    <location>
        <begin position="7"/>
        <end position="26"/>
    </location>
</feature>